<dbReference type="Proteomes" id="UP001158576">
    <property type="component" value="Chromosome 1"/>
</dbReference>
<gene>
    <name evidence="1" type="ORF">OKIOD_LOCUS10656</name>
</gene>
<dbReference type="EMBL" id="OU015566">
    <property type="protein sequence ID" value="CAG5105163.1"/>
    <property type="molecule type" value="Genomic_DNA"/>
</dbReference>
<evidence type="ECO:0000313" key="1">
    <source>
        <dbReference type="EMBL" id="CAG5105163.1"/>
    </source>
</evidence>
<dbReference type="Gene3D" id="2.120.10.80">
    <property type="entry name" value="Kelch-type beta propeller"/>
    <property type="match status" value="1"/>
</dbReference>
<sequence>MKYSIFALFVGKINGQSCPDQEIGNLCESNCKEDLLTCLENCSTAACQEECYLADVLCETKCPCNIYCPDGCENCDHPLCNQPSCLEENELEYANCIQSAKDALFSCYDGCVSDLEIDCYSDCNDESLLSIESCPCMNGCSLGCPCDNYTCSGTNTRITHLGVSWQYPNFPPVLYMTDNMGLTMDPVDYDFVETYTNSLIYADFAILRDVVYIFGGNDWENSVQKVTDDCTVERLDIRPVYRHKSTGGIETFEDKIWLCFYEYKSCQTFDGVQFEAASGRTADDHQYGSLCTYENTLIGIGGKGKKESVEIYLGGGWMKPADTDHPIGLYDGECVNVEEGVLTMAGEYGKEIYLLKELRWTNVGRLLTAVSVPTFVKLGNEIILFAGAKTSDVQKMLWNGESIEDVEVIYQQPEDGIFNPIVFESSSSKCKA</sequence>
<dbReference type="SUPFAM" id="SSF117281">
    <property type="entry name" value="Kelch motif"/>
    <property type="match status" value="1"/>
</dbReference>
<keyword evidence="2" id="KW-1185">Reference proteome</keyword>
<accession>A0ABN7SPB9</accession>
<dbReference type="InterPro" id="IPR015915">
    <property type="entry name" value="Kelch-typ_b-propeller"/>
</dbReference>
<organism evidence="1 2">
    <name type="scientific">Oikopleura dioica</name>
    <name type="common">Tunicate</name>
    <dbReference type="NCBI Taxonomy" id="34765"/>
    <lineage>
        <taxon>Eukaryota</taxon>
        <taxon>Metazoa</taxon>
        <taxon>Chordata</taxon>
        <taxon>Tunicata</taxon>
        <taxon>Appendicularia</taxon>
        <taxon>Copelata</taxon>
        <taxon>Oikopleuridae</taxon>
        <taxon>Oikopleura</taxon>
    </lineage>
</organism>
<name>A0ABN7SPB9_OIKDI</name>
<reference evidence="1 2" key="1">
    <citation type="submission" date="2021-04" db="EMBL/GenBank/DDBJ databases">
        <authorList>
            <person name="Bliznina A."/>
        </authorList>
    </citation>
    <scope>NUCLEOTIDE SEQUENCE [LARGE SCALE GENOMIC DNA]</scope>
</reference>
<proteinExistence type="predicted"/>
<evidence type="ECO:0000313" key="2">
    <source>
        <dbReference type="Proteomes" id="UP001158576"/>
    </source>
</evidence>
<protein>
    <submittedName>
        <fullName evidence="1">Oidioi.mRNA.OKI2018_I69.chr1.g1891.t1.cds</fullName>
    </submittedName>
</protein>